<dbReference type="PANTHER" id="PTHR14950">
    <property type="entry name" value="DICER-RELATED"/>
    <property type="match status" value="1"/>
</dbReference>
<feature type="domain" description="PAZ" evidence="14">
    <location>
        <begin position="759"/>
        <end position="889"/>
    </location>
</feature>
<evidence type="ECO:0000256" key="12">
    <source>
        <dbReference type="SAM" id="MobiDB-lite"/>
    </source>
</evidence>
<dbReference type="PROSITE" id="PS50821">
    <property type="entry name" value="PAZ"/>
    <property type="match status" value="1"/>
</dbReference>
<feature type="region of interest" description="Disordered" evidence="12">
    <location>
        <begin position="801"/>
        <end position="820"/>
    </location>
</feature>
<dbReference type="SUPFAM" id="SSF52540">
    <property type="entry name" value="P-loop containing nucleoside triphosphate hydrolases"/>
    <property type="match status" value="1"/>
</dbReference>
<feature type="domain" description="RNase III" evidence="13">
    <location>
        <begin position="921"/>
        <end position="1067"/>
    </location>
</feature>
<keyword evidence="6" id="KW-0347">Helicase</keyword>
<dbReference type="CDD" id="cd00593">
    <property type="entry name" value="RIBOc"/>
    <property type="match status" value="2"/>
</dbReference>
<reference evidence="17 18" key="1">
    <citation type="submission" date="2024-04" db="EMBL/GenBank/DDBJ databases">
        <title>Complete genome sequence of Fusarium acuminatum.</title>
        <authorList>
            <person name="Lan B."/>
        </authorList>
    </citation>
    <scope>NUCLEOTIDE SEQUENCE [LARGE SCALE GENOMIC DNA]</scope>
    <source>
        <strain evidence="17">1A</strain>
    </source>
</reference>
<keyword evidence="2" id="KW-0479">Metal-binding</keyword>
<dbReference type="Pfam" id="PF00636">
    <property type="entry name" value="Ribonuclease_3"/>
    <property type="match status" value="2"/>
</dbReference>
<evidence type="ECO:0000313" key="17">
    <source>
        <dbReference type="EMBL" id="WZH42941.1"/>
    </source>
</evidence>
<dbReference type="Proteomes" id="UP001489902">
    <property type="component" value="Chromosome 2"/>
</dbReference>
<protein>
    <submittedName>
        <fullName evidence="17">Endoribonuclease</fullName>
    </submittedName>
</protein>
<dbReference type="InterPro" id="IPR056755">
    <property type="entry name" value="DSRM_2"/>
</dbReference>
<dbReference type="InterPro" id="IPR014001">
    <property type="entry name" value="Helicase_ATP-bd"/>
</dbReference>
<dbReference type="InterPro" id="IPR005034">
    <property type="entry name" value="Dicer_dimerisation"/>
</dbReference>
<dbReference type="PROSITE" id="PS50142">
    <property type="entry name" value="RNASE_3_2"/>
    <property type="match status" value="2"/>
</dbReference>
<dbReference type="Gene3D" id="3.30.160.380">
    <property type="entry name" value="Dicer dimerisation domain"/>
    <property type="match status" value="1"/>
</dbReference>
<feature type="domain" description="Helicase ATP-binding" evidence="15">
    <location>
        <begin position="140"/>
        <end position="321"/>
    </location>
</feature>
<dbReference type="PROSITE" id="PS51327">
    <property type="entry name" value="DICER_DSRBF"/>
    <property type="match status" value="1"/>
</dbReference>
<keyword evidence="10 11" id="KW-0694">RNA-binding</keyword>
<dbReference type="InterPro" id="IPR038248">
    <property type="entry name" value="Dicer_dimer_sf"/>
</dbReference>
<sequence>MASEDGDTLPTSQASMLGKTSRQEQGHSEGQPSDSHDELTTDTTNEEPTAGADEPEYIDTDDEDDRYGLVVHPSKPRKISEKKLRDHAVLQAYIEKTQNEVAKSAVATFSDPDKQSLAQLIHLSESRKIIATPREYQLELFERAKEKNVIVVLPTGSGKTLISALLLRHHLDQEMESRALGSPKKVAFFLVEKVALCVQQHTVLSCNLGDYPVAKFMGDTTGLAKNKEYWDTQFSENMVIVCTAQIFLDCLNNGFITMSQINLLVFDEAHHAKKEHPYARIMRLHYYCHKGERPRILGMTASPVDSHTTDVRVTALELERALDCEITTVSDEVLAESMARQKQVEETVEYKTLDSPEDTKTPLWDSILKQISRNDLFKASLDFTKECSSVLGPWCADRYWQLSITEVETERLENRTGDTFYGDKTVTRSDKATEAVRRVREIVEDHKFGTIEPGSNGLSSKVKSLHEILVHAFTVDDTKRCIVFVEKRKLQDDSFDEMLEIQNELIQQQVYEIPSTGARLTFASSLEILTRFASRLEDCDKVEYHVQRTGTRYQADVSLPLSSPVNFETGRPQRSKLLAKCSAAFEACKKLIKGKYLDGNLQPIFTKKVHHMRNARLAISSNKKSEYNMRLRPDIWAERGEWTEFFAITITLDNTSVVAENLTKCSIILLSRKQLPDLPQIPLFFGNGRSSIARLTSSKDSFQVTSEEADGLAKFTLRVFADVFSKEYEATRDQFPYLLAPVSQESSDSAETRSRIDWDTVDLVKDHETLDWENAPEEFFMDKLVTDPYDGGRKLIIKGIDKTKKPSDPTPEGVPESRSRAYRTVEPTIKEYSNSLYQKSRLRVQWREDQPVVKAELLPLRRNLLDEFQVDEEISKNCFIILEPLKVSPLPIGVVYMALTFPAIIHRIDSALVTLDACDLLGISLSPDLALEAMTKDSDNTDEHGKQQTNFQAGMGRNYERLEFLGDCFLKMATTISIYTVQPKGDECHYHVERMILITNQTLFNNAVDCKLQEYIRSKSFDRRTWYPDLPLKKGKAPKTTVQHSLADKTIADVCEALIGASYLMGQEDSMDLAVRAVTRMVKSKNHKMEIFADYFASHNAPAWHIADANRKQRDLAQKIADTTGYVFKHPPLVQSALKHPSIQGGGIPNYQRLEFLGDSLLDMAIVDYLYRSFPRADPQWLSEHKQAMASNQFLGCLCIKLGLYKILQTGNQFDRNISSYVSEMATAEEEAREEAESEGVPMRMDFWVKVTTPPKIYADSIEALVGAMFVDSEYDYTVVKTFFTKFIKPYFEDMSLYDTFANKHPVTFLSNKMQKELGCVNWRMSSEAVPCKAELGMYALKENDIVAVVIVHQKVITSHTSKSGRYGKMHAAKLALELLKEFGNNSAAAKRFLGCDCEVGAEGLVEIDHGTAI</sequence>
<dbReference type="InterPro" id="IPR006935">
    <property type="entry name" value="Helicase/UvrB_N"/>
</dbReference>
<comment type="cofactor">
    <cofactor evidence="1">
        <name>Mg(2+)</name>
        <dbReference type="ChEBI" id="CHEBI:18420"/>
    </cofactor>
</comment>
<keyword evidence="7" id="KW-0862">Zinc</keyword>
<accession>A0ABZ2WQV8</accession>
<dbReference type="Pfam" id="PF24995">
    <property type="entry name" value="DSRM_2"/>
    <property type="match status" value="1"/>
</dbReference>
<dbReference type="InterPro" id="IPR027417">
    <property type="entry name" value="P-loop_NTPase"/>
</dbReference>
<dbReference type="Pfam" id="PF03368">
    <property type="entry name" value="Dicer_dimer"/>
    <property type="match status" value="1"/>
</dbReference>
<feature type="compositionally biased region" description="Polar residues" evidence="12">
    <location>
        <begin position="9"/>
        <end position="20"/>
    </location>
</feature>
<feature type="region of interest" description="Disordered" evidence="12">
    <location>
        <begin position="1"/>
        <end position="78"/>
    </location>
</feature>
<evidence type="ECO:0000256" key="9">
    <source>
        <dbReference type="ARBA" id="ARBA00022842"/>
    </source>
</evidence>
<evidence type="ECO:0000256" key="7">
    <source>
        <dbReference type="ARBA" id="ARBA00022833"/>
    </source>
</evidence>
<dbReference type="Gene3D" id="3.40.50.300">
    <property type="entry name" value="P-loop containing nucleotide triphosphate hydrolases"/>
    <property type="match status" value="1"/>
</dbReference>
<proteinExistence type="predicted"/>
<dbReference type="Gene3D" id="1.10.1520.10">
    <property type="entry name" value="Ribonuclease III domain"/>
    <property type="match status" value="2"/>
</dbReference>
<evidence type="ECO:0000256" key="3">
    <source>
        <dbReference type="ARBA" id="ARBA00022737"/>
    </source>
</evidence>
<evidence type="ECO:0000259" key="15">
    <source>
        <dbReference type="PROSITE" id="PS51192"/>
    </source>
</evidence>
<keyword evidence="4" id="KW-0547">Nucleotide-binding</keyword>
<evidence type="ECO:0000256" key="8">
    <source>
        <dbReference type="ARBA" id="ARBA00022840"/>
    </source>
</evidence>
<keyword evidence="9" id="KW-0460">Magnesium</keyword>
<feature type="domain" description="Dicer dsRNA-binding fold" evidence="16">
    <location>
        <begin position="515"/>
        <end position="611"/>
    </location>
</feature>
<dbReference type="InterPro" id="IPR036389">
    <property type="entry name" value="RNase_III_sf"/>
</dbReference>
<evidence type="ECO:0000259" key="14">
    <source>
        <dbReference type="PROSITE" id="PS50821"/>
    </source>
</evidence>
<dbReference type="EMBL" id="CP151261">
    <property type="protein sequence ID" value="WZH42941.1"/>
    <property type="molecule type" value="Genomic_DNA"/>
</dbReference>
<dbReference type="Pfam" id="PF04851">
    <property type="entry name" value="ResIII"/>
    <property type="match status" value="1"/>
</dbReference>
<feature type="domain" description="RNase III" evidence="13">
    <location>
        <begin position="1117"/>
        <end position="1274"/>
    </location>
</feature>
<dbReference type="InterPro" id="IPR000999">
    <property type="entry name" value="RNase_III_dom"/>
</dbReference>
<keyword evidence="18" id="KW-1185">Reference proteome</keyword>
<evidence type="ECO:0000256" key="5">
    <source>
        <dbReference type="ARBA" id="ARBA00022801"/>
    </source>
</evidence>
<name>A0ABZ2WQV8_9HYPO</name>
<dbReference type="CDD" id="cd18034">
    <property type="entry name" value="DEXHc_dicer"/>
    <property type="match status" value="1"/>
</dbReference>
<evidence type="ECO:0000256" key="2">
    <source>
        <dbReference type="ARBA" id="ARBA00022723"/>
    </source>
</evidence>
<evidence type="ECO:0000256" key="4">
    <source>
        <dbReference type="ARBA" id="ARBA00022741"/>
    </source>
</evidence>
<keyword evidence="5" id="KW-0378">Hydrolase</keyword>
<evidence type="ECO:0000313" key="18">
    <source>
        <dbReference type="Proteomes" id="UP001489902"/>
    </source>
</evidence>
<dbReference type="PROSITE" id="PS00517">
    <property type="entry name" value="RNASE_3_1"/>
    <property type="match status" value="1"/>
</dbReference>
<dbReference type="SMART" id="SM00487">
    <property type="entry name" value="DEXDc"/>
    <property type="match status" value="1"/>
</dbReference>
<dbReference type="SUPFAM" id="SSF69065">
    <property type="entry name" value="RNase III domain-like"/>
    <property type="match status" value="2"/>
</dbReference>
<dbReference type="SMART" id="SM00535">
    <property type="entry name" value="RIBOc"/>
    <property type="match status" value="2"/>
</dbReference>
<gene>
    <name evidence="17" type="ORF">QYS62_003939</name>
</gene>
<evidence type="ECO:0000259" key="13">
    <source>
        <dbReference type="PROSITE" id="PS50142"/>
    </source>
</evidence>
<evidence type="ECO:0000256" key="11">
    <source>
        <dbReference type="PROSITE-ProRule" id="PRU00657"/>
    </source>
</evidence>
<evidence type="ECO:0000256" key="6">
    <source>
        <dbReference type="ARBA" id="ARBA00022806"/>
    </source>
</evidence>
<organism evidence="17 18">
    <name type="scientific">Fusarium acuminatum</name>
    <dbReference type="NCBI Taxonomy" id="5515"/>
    <lineage>
        <taxon>Eukaryota</taxon>
        <taxon>Fungi</taxon>
        <taxon>Dikarya</taxon>
        <taxon>Ascomycota</taxon>
        <taxon>Pezizomycotina</taxon>
        <taxon>Sordariomycetes</taxon>
        <taxon>Hypocreomycetidae</taxon>
        <taxon>Hypocreales</taxon>
        <taxon>Nectriaceae</taxon>
        <taxon>Fusarium</taxon>
        <taxon>Fusarium tricinctum species complex</taxon>
    </lineage>
</organism>
<keyword evidence="8" id="KW-0067">ATP-binding</keyword>
<dbReference type="PROSITE" id="PS51192">
    <property type="entry name" value="HELICASE_ATP_BIND_1"/>
    <property type="match status" value="1"/>
</dbReference>
<evidence type="ECO:0000256" key="1">
    <source>
        <dbReference type="ARBA" id="ARBA00001946"/>
    </source>
</evidence>
<feature type="compositionally biased region" description="Acidic residues" evidence="12">
    <location>
        <begin position="53"/>
        <end position="65"/>
    </location>
</feature>
<dbReference type="InterPro" id="IPR003100">
    <property type="entry name" value="PAZ_dom"/>
</dbReference>
<evidence type="ECO:0000259" key="16">
    <source>
        <dbReference type="PROSITE" id="PS51327"/>
    </source>
</evidence>
<dbReference type="PANTHER" id="PTHR14950:SF62">
    <property type="entry name" value="DICER-LIKE PROTEIN 1"/>
    <property type="match status" value="1"/>
</dbReference>
<evidence type="ECO:0000256" key="10">
    <source>
        <dbReference type="ARBA" id="ARBA00022884"/>
    </source>
</evidence>
<keyword evidence="3" id="KW-0677">Repeat</keyword>